<reference evidence="2" key="1">
    <citation type="submission" date="2016-11" db="UniProtKB">
        <authorList>
            <consortium name="WormBaseParasite"/>
        </authorList>
    </citation>
    <scope>IDENTIFICATION</scope>
</reference>
<protein>
    <submittedName>
        <fullName evidence="2">Origin recognition complex subunit 6</fullName>
    </submittedName>
</protein>
<keyword evidence="1" id="KW-1185">Reference proteome</keyword>
<name>A0A1I7U8Y5_9PELO</name>
<organism evidence="1 2">
    <name type="scientific">Caenorhabditis tropicalis</name>
    <dbReference type="NCBI Taxonomy" id="1561998"/>
    <lineage>
        <taxon>Eukaryota</taxon>
        <taxon>Metazoa</taxon>
        <taxon>Ecdysozoa</taxon>
        <taxon>Nematoda</taxon>
        <taxon>Chromadorea</taxon>
        <taxon>Rhabditida</taxon>
        <taxon>Rhabditina</taxon>
        <taxon>Rhabditomorpha</taxon>
        <taxon>Rhabditoidea</taxon>
        <taxon>Rhabditidae</taxon>
        <taxon>Peloderinae</taxon>
        <taxon>Caenorhabditis</taxon>
    </lineage>
</organism>
<dbReference type="AlphaFoldDB" id="A0A1I7U8Y5"/>
<evidence type="ECO:0000313" key="2">
    <source>
        <dbReference type="WBParaSite" id="Csp11.Scaffold629.g16060.t1"/>
    </source>
</evidence>
<proteinExistence type="predicted"/>
<dbReference type="WBParaSite" id="Csp11.Scaffold629.g16060.t1">
    <property type="protein sequence ID" value="Csp11.Scaffold629.g16060.t1"/>
    <property type="gene ID" value="Csp11.Scaffold629.g16060"/>
</dbReference>
<accession>A0A1I7U8Y5</accession>
<evidence type="ECO:0000313" key="1">
    <source>
        <dbReference type="Proteomes" id="UP000095282"/>
    </source>
</evidence>
<dbReference type="Proteomes" id="UP000095282">
    <property type="component" value="Unplaced"/>
</dbReference>
<dbReference type="eggNOG" id="ENOG502T2KQ">
    <property type="taxonomic scope" value="Eukaryota"/>
</dbReference>
<sequence>MLSTKKAVAQAVSILGRSASLTDQLLLIKKSGTDREVKDLLRQCIITAMNYQSTDHKNLEKSMIIVRKNGGLCEISSRSAAFAAASAMKLKQWHNVDEMLASTSYCPPAIPMSIRIKALAEQSKLNEALTELEKVLMLEEEVFYSGNYSISDEALDALCEAIKSKPESSDTMKRFRNIQRAITKYERRTEKTIEDILLSPIRVECIETTTQSETVETFVKSDRFEEFVKKIPYLKEEKLEK</sequence>
<dbReference type="STRING" id="1561998.A0A1I7U8Y5"/>